<evidence type="ECO:0000313" key="3">
    <source>
        <dbReference type="EMBL" id="AXG75179.1"/>
    </source>
</evidence>
<dbReference type="Proteomes" id="UP000253951">
    <property type="component" value="Chromosome"/>
</dbReference>
<reference evidence="3 4" key="1">
    <citation type="submission" date="2018-07" db="EMBL/GenBank/DDBJ databases">
        <title>Complete genome sequence of Flavobacterium arcticum type strain SM1502T.</title>
        <authorList>
            <person name="Li Y."/>
            <person name="Li D.-D."/>
        </authorList>
    </citation>
    <scope>NUCLEOTIDE SEQUENCE [LARGE SCALE GENOMIC DNA]</scope>
    <source>
        <strain evidence="3 4">SM1502</strain>
    </source>
</reference>
<dbReference type="CDD" id="cd04301">
    <property type="entry name" value="NAT_SF"/>
    <property type="match status" value="1"/>
</dbReference>
<dbReference type="InterPro" id="IPR016181">
    <property type="entry name" value="Acyl_CoA_acyltransferase"/>
</dbReference>
<dbReference type="KEGG" id="fat:DVK85_13455"/>
<evidence type="ECO:0000259" key="2">
    <source>
        <dbReference type="PROSITE" id="PS51186"/>
    </source>
</evidence>
<proteinExistence type="predicted"/>
<dbReference type="AlphaFoldDB" id="A0A345HF19"/>
<dbReference type="Gene3D" id="3.40.630.30">
    <property type="match status" value="1"/>
</dbReference>
<organism evidence="3 4">
    <name type="scientific">Flavobacterium arcticum</name>
    <dbReference type="NCBI Taxonomy" id="1784713"/>
    <lineage>
        <taxon>Bacteria</taxon>
        <taxon>Pseudomonadati</taxon>
        <taxon>Bacteroidota</taxon>
        <taxon>Flavobacteriia</taxon>
        <taxon>Flavobacteriales</taxon>
        <taxon>Flavobacteriaceae</taxon>
        <taxon>Flavobacterium</taxon>
    </lineage>
</organism>
<keyword evidence="4" id="KW-1185">Reference proteome</keyword>
<dbReference type="EMBL" id="CP031188">
    <property type="protein sequence ID" value="AXG75179.1"/>
    <property type="molecule type" value="Genomic_DNA"/>
</dbReference>
<gene>
    <name evidence="3" type="ORF">DVK85_13455</name>
</gene>
<dbReference type="SUPFAM" id="SSF55729">
    <property type="entry name" value="Acyl-CoA N-acyltransferases (Nat)"/>
    <property type="match status" value="1"/>
</dbReference>
<feature type="domain" description="N-acetyltransferase" evidence="2">
    <location>
        <begin position="3"/>
        <end position="161"/>
    </location>
</feature>
<dbReference type="InterPro" id="IPR050769">
    <property type="entry name" value="NAT_camello-type"/>
</dbReference>
<dbReference type="Pfam" id="PF00583">
    <property type="entry name" value="Acetyltransf_1"/>
    <property type="match status" value="1"/>
</dbReference>
<dbReference type="RefSeq" id="WP_114678936.1">
    <property type="nucleotide sequence ID" value="NZ_CP031188.1"/>
</dbReference>
<name>A0A345HF19_9FLAO</name>
<evidence type="ECO:0000256" key="1">
    <source>
        <dbReference type="ARBA" id="ARBA00022679"/>
    </source>
</evidence>
<protein>
    <submittedName>
        <fullName evidence="3">GNAT family N-acetyltransferase</fullName>
    </submittedName>
</protein>
<dbReference type="PROSITE" id="PS51186">
    <property type="entry name" value="GNAT"/>
    <property type="match status" value="1"/>
</dbReference>
<keyword evidence="1 3" id="KW-0808">Transferase</keyword>
<accession>A0A345HF19</accession>
<dbReference type="GO" id="GO:0008080">
    <property type="term" value="F:N-acetyltransferase activity"/>
    <property type="evidence" value="ECO:0007669"/>
    <property type="project" value="InterPro"/>
</dbReference>
<dbReference type="PANTHER" id="PTHR13947">
    <property type="entry name" value="GNAT FAMILY N-ACETYLTRANSFERASE"/>
    <property type="match status" value="1"/>
</dbReference>
<dbReference type="InterPro" id="IPR000182">
    <property type="entry name" value="GNAT_dom"/>
</dbReference>
<dbReference type="PANTHER" id="PTHR13947:SF37">
    <property type="entry name" value="LD18367P"/>
    <property type="match status" value="1"/>
</dbReference>
<evidence type="ECO:0000313" key="4">
    <source>
        <dbReference type="Proteomes" id="UP000253951"/>
    </source>
</evidence>
<dbReference type="OrthoDB" id="5419426at2"/>
<sequence>MDVIIRKIKLADDVAIAKVIRQVLIEHNVPKIGTAYADVSLDCMYETYNQKNSEYFVVEQEGTIIGGAGIAPLENGANDICELQKMYFLEEARGIGIGAKMMECCLESAKNFGFVNCYLETMPYMRDAQKLYKKFGFEYLDEPMGNTGHGSCPVWMLKKLEI</sequence>